<reference evidence="1 2" key="1">
    <citation type="submission" date="2019-12" db="EMBL/GenBank/DDBJ databases">
        <authorList>
            <person name="Zhang Y.-J."/>
        </authorList>
    </citation>
    <scope>NUCLEOTIDE SEQUENCE [LARGE SCALE GENOMIC DNA]</scope>
    <source>
        <strain evidence="1 2">CY05</strain>
    </source>
</reference>
<keyword evidence="2" id="KW-1185">Reference proteome</keyword>
<sequence>MSYLKAAKADVRAIDLHYKRCQKEQIPYVLCLTRRTKADVDFDFISLEPALEARIDARAEEVRDRAADIYRSYATKQSEYLMSAKVISLKNLDIPSAEHAAAALYELVSEVIGAGVEGT</sequence>
<comment type="caution">
    <text evidence="1">The sequence shown here is derived from an EMBL/GenBank/DDBJ whole genome shotgun (WGS) entry which is preliminary data.</text>
</comment>
<proteinExistence type="predicted"/>
<dbReference type="Proteomes" id="UP000478892">
    <property type="component" value="Unassembled WGS sequence"/>
</dbReference>
<dbReference type="RefSeq" id="WP_157021072.1">
    <property type="nucleotide sequence ID" value="NZ_WQLV01000001.1"/>
</dbReference>
<dbReference type="EMBL" id="WQLV01000001">
    <property type="protein sequence ID" value="MVO14796.1"/>
    <property type="molecule type" value="Genomic_DNA"/>
</dbReference>
<evidence type="ECO:0000313" key="2">
    <source>
        <dbReference type="Proteomes" id="UP000478892"/>
    </source>
</evidence>
<dbReference type="AlphaFoldDB" id="A0A6L6WAG3"/>
<organism evidence="1 2">
    <name type="scientific">Parasedimentitalea huanghaiensis</name>
    <dbReference type="NCBI Taxonomy" id="2682100"/>
    <lineage>
        <taxon>Bacteria</taxon>
        <taxon>Pseudomonadati</taxon>
        <taxon>Pseudomonadota</taxon>
        <taxon>Alphaproteobacteria</taxon>
        <taxon>Rhodobacterales</taxon>
        <taxon>Paracoccaceae</taxon>
        <taxon>Parasedimentitalea</taxon>
    </lineage>
</organism>
<gene>
    <name evidence="1" type="ORF">GO984_03145</name>
</gene>
<evidence type="ECO:0000313" key="1">
    <source>
        <dbReference type="EMBL" id="MVO14796.1"/>
    </source>
</evidence>
<accession>A0A6L6WAG3</accession>
<name>A0A6L6WAG3_9RHOB</name>
<protein>
    <submittedName>
        <fullName evidence="1">Uncharacterized protein</fullName>
    </submittedName>
</protein>